<proteinExistence type="predicted"/>
<organism evidence="2 3">
    <name type="scientific">Rhizobium straminoryzae</name>
    <dbReference type="NCBI Taxonomy" id="1387186"/>
    <lineage>
        <taxon>Bacteria</taxon>
        <taxon>Pseudomonadati</taxon>
        <taxon>Pseudomonadota</taxon>
        <taxon>Alphaproteobacteria</taxon>
        <taxon>Hyphomicrobiales</taxon>
        <taxon>Rhizobiaceae</taxon>
        <taxon>Rhizobium/Agrobacterium group</taxon>
        <taxon>Rhizobium</taxon>
    </lineage>
</organism>
<reference evidence="2 3" key="1">
    <citation type="submission" date="2019-07" db="EMBL/GenBank/DDBJ databases">
        <title>Ln-dependent methylotrophs.</title>
        <authorList>
            <person name="Tani A."/>
        </authorList>
    </citation>
    <scope>NUCLEOTIDE SEQUENCE [LARGE SCALE GENOMIC DNA]</scope>
    <source>
        <strain evidence="2 3">SM12</strain>
    </source>
</reference>
<dbReference type="Pfam" id="PF05368">
    <property type="entry name" value="NmrA"/>
    <property type="match status" value="1"/>
</dbReference>
<evidence type="ECO:0000313" key="3">
    <source>
        <dbReference type="Proteomes" id="UP000316801"/>
    </source>
</evidence>
<dbReference type="Gene3D" id="3.40.50.720">
    <property type="entry name" value="NAD(P)-binding Rossmann-like Domain"/>
    <property type="match status" value="1"/>
</dbReference>
<dbReference type="Proteomes" id="UP000316801">
    <property type="component" value="Unassembled WGS sequence"/>
</dbReference>
<protein>
    <submittedName>
        <fullName evidence="2">NAD-dependent epimerase/dehydratase family protein</fullName>
    </submittedName>
</protein>
<keyword evidence="3" id="KW-1185">Reference proteome</keyword>
<comment type="caution">
    <text evidence="2">The sequence shown here is derived from an EMBL/GenBank/DDBJ whole genome shotgun (WGS) entry which is preliminary data.</text>
</comment>
<dbReference type="InterPro" id="IPR051604">
    <property type="entry name" value="Ergot_Alk_Oxidoreductase"/>
</dbReference>
<dbReference type="AlphaFoldDB" id="A0A549T3I3"/>
<dbReference type="Gene3D" id="3.90.25.10">
    <property type="entry name" value="UDP-galactose 4-epimerase, domain 1"/>
    <property type="match status" value="1"/>
</dbReference>
<dbReference type="EMBL" id="VJMG01000054">
    <property type="protein sequence ID" value="TRL36449.1"/>
    <property type="molecule type" value="Genomic_DNA"/>
</dbReference>
<gene>
    <name evidence="2" type="ORF">FNA46_17920</name>
</gene>
<dbReference type="PANTHER" id="PTHR43162:SF1">
    <property type="entry name" value="PRESTALK A DIFFERENTIATION PROTEIN A"/>
    <property type="match status" value="1"/>
</dbReference>
<dbReference type="InterPro" id="IPR036291">
    <property type="entry name" value="NAD(P)-bd_dom_sf"/>
</dbReference>
<accession>A0A549T3I3</accession>
<evidence type="ECO:0000313" key="2">
    <source>
        <dbReference type="EMBL" id="TRL36449.1"/>
    </source>
</evidence>
<feature type="domain" description="NmrA-like" evidence="1">
    <location>
        <begin position="2"/>
        <end position="218"/>
    </location>
</feature>
<sequence>MAHTILVTGATGRLGQLVTRRLLDIGDRVRVLTRRPEEAVRLWGDQVDIAEGDFEDPRSLQVALRRVDRLFLLSPISQNLAAHQTALIDAAAEAGVSSIVKLSGSTWTIDNSARSIAGAQHRAAEAHLSARGIGHVILRPNAWMQVSLAPVVVAALSGRDLPNRYAGAAVSFIDVHDIAEVAARLLHAGTSVSGPQVLTGSRAYTARDVAGLVSTILRRPVGIEAGAGAPSPHGGDAFATRAVAEFATLIAEGLAAPVTETVERLLGRRPASLRHFLERQLAPLHTQAPRAAQGETQWQ</sequence>
<name>A0A549T3I3_9HYPH</name>
<dbReference type="InterPro" id="IPR008030">
    <property type="entry name" value="NmrA-like"/>
</dbReference>
<evidence type="ECO:0000259" key="1">
    <source>
        <dbReference type="Pfam" id="PF05368"/>
    </source>
</evidence>
<dbReference type="RefSeq" id="WP_143126576.1">
    <property type="nucleotide sequence ID" value="NZ_VJMG01000054.1"/>
</dbReference>
<dbReference type="PANTHER" id="PTHR43162">
    <property type="match status" value="1"/>
</dbReference>
<dbReference type="SUPFAM" id="SSF51735">
    <property type="entry name" value="NAD(P)-binding Rossmann-fold domains"/>
    <property type="match status" value="1"/>
</dbReference>